<gene>
    <name evidence="4" type="ORF">TeGR_g422</name>
</gene>
<dbReference type="InterPro" id="IPR035937">
    <property type="entry name" value="FPG_N"/>
</dbReference>
<dbReference type="SMART" id="SM01232">
    <property type="entry name" value="H2TH"/>
    <property type="match status" value="1"/>
</dbReference>
<accession>A0ABQ6MK22</accession>
<dbReference type="Proteomes" id="UP001165060">
    <property type="component" value="Unassembled WGS sequence"/>
</dbReference>
<evidence type="ECO:0000313" key="5">
    <source>
        <dbReference type="Proteomes" id="UP001165060"/>
    </source>
</evidence>
<proteinExistence type="inferred from homology"/>
<evidence type="ECO:0000313" key="4">
    <source>
        <dbReference type="EMBL" id="GMI28009.1"/>
    </source>
</evidence>
<evidence type="ECO:0000259" key="3">
    <source>
        <dbReference type="SMART" id="SM01232"/>
    </source>
</evidence>
<dbReference type="SUPFAM" id="SSF46946">
    <property type="entry name" value="S13-like H2TH domain"/>
    <property type="match status" value="1"/>
</dbReference>
<organism evidence="4 5">
    <name type="scientific">Tetraparma gracilis</name>
    <dbReference type="NCBI Taxonomy" id="2962635"/>
    <lineage>
        <taxon>Eukaryota</taxon>
        <taxon>Sar</taxon>
        <taxon>Stramenopiles</taxon>
        <taxon>Ochrophyta</taxon>
        <taxon>Bolidophyceae</taxon>
        <taxon>Parmales</taxon>
        <taxon>Triparmaceae</taxon>
        <taxon>Tetraparma</taxon>
    </lineage>
</organism>
<comment type="similarity">
    <text evidence="1">Belongs to the FPG family.</text>
</comment>
<dbReference type="PANTHER" id="PTHR22993:SF9">
    <property type="entry name" value="FORMAMIDOPYRIMIDINE-DNA GLYCOSYLASE"/>
    <property type="match status" value="1"/>
</dbReference>
<evidence type="ECO:0000256" key="2">
    <source>
        <dbReference type="SAM" id="MobiDB-lite"/>
    </source>
</evidence>
<evidence type="ECO:0000256" key="1">
    <source>
        <dbReference type="ARBA" id="ARBA00009409"/>
    </source>
</evidence>
<comment type="caution">
    <text evidence="4">The sequence shown here is derived from an EMBL/GenBank/DDBJ whole genome shotgun (WGS) entry which is preliminary data.</text>
</comment>
<dbReference type="InterPro" id="IPR010979">
    <property type="entry name" value="Ribosomal_uS13-like_H2TH"/>
</dbReference>
<dbReference type="Pfam" id="PF06831">
    <property type="entry name" value="H2TH"/>
    <property type="match status" value="1"/>
</dbReference>
<dbReference type="InterPro" id="IPR015886">
    <property type="entry name" value="H2TH_FPG"/>
</dbReference>
<feature type="region of interest" description="Disordered" evidence="2">
    <location>
        <begin position="1"/>
        <end position="25"/>
    </location>
</feature>
<dbReference type="Gene3D" id="1.10.8.50">
    <property type="match status" value="1"/>
</dbReference>
<dbReference type="EMBL" id="BRYB01004252">
    <property type="protein sequence ID" value="GMI28009.1"/>
    <property type="molecule type" value="Genomic_DNA"/>
</dbReference>
<feature type="compositionally biased region" description="Pro residues" evidence="2">
    <location>
        <begin position="12"/>
        <end position="25"/>
    </location>
</feature>
<keyword evidence="5" id="KW-1185">Reference proteome</keyword>
<name>A0ABQ6MK22_9STRA</name>
<feature type="domain" description="Formamidopyrimidine-DNA glycosylase H2TH DNA-binding" evidence="3">
    <location>
        <begin position="74"/>
        <end position="167"/>
    </location>
</feature>
<reference evidence="4 5" key="1">
    <citation type="journal article" date="2023" name="Commun. Biol.">
        <title>Genome analysis of Parmales, the sister group of diatoms, reveals the evolutionary specialization of diatoms from phago-mixotrophs to photoautotrophs.</title>
        <authorList>
            <person name="Ban H."/>
            <person name="Sato S."/>
            <person name="Yoshikawa S."/>
            <person name="Yamada K."/>
            <person name="Nakamura Y."/>
            <person name="Ichinomiya M."/>
            <person name="Sato N."/>
            <person name="Blanc-Mathieu R."/>
            <person name="Endo H."/>
            <person name="Kuwata A."/>
            <person name="Ogata H."/>
        </authorList>
    </citation>
    <scope>NUCLEOTIDE SEQUENCE [LARGE SCALE GENOMIC DNA]</scope>
</reference>
<dbReference type="Gene3D" id="3.20.190.10">
    <property type="entry name" value="MutM-like, N-terminal"/>
    <property type="match status" value="1"/>
</dbReference>
<sequence length="231" mass="25564">MSGRFLFTSPRLRPPPGPAASAPPLPHRHARVTFTFVERATGEEKDLTFVDARNFGTVRCSADAGELEEKLGSLGPDILGGMTKEDFLGVVGRLRNRTNVCKLLMNQKRLCGVGNYILAEGLYKAGVDPWCDAQDLGEETLVRLFEELQDTAAKSYRAQGVTRGSGGSYRQLDDTRGEFEFELECYGRGETPGGERVYKIVDGPHKRAIHFVLRQVGEDNIDMVKARLNIT</sequence>
<dbReference type="PANTHER" id="PTHR22993">
    <property type="entry name" value="FORMAMIDOPYRIMIDINE-DNA GLYCOSYLASE"/>
    <property type="match status" value="1"/>
</dbReference>
<protein>
    <recommendedName>
        <fullName evidence="3">Formamidopyrimidine-DNA glycosylase H2TH DNA-binding domain-containing protein</fullName>
    </recommendedName>
</protein>